<keyword evidence="4 6" id="KW-0472">Membrane</keyword>
<feature type="compositionally biased region" description="Polar residues" evidence="5">
    <location>
        <begin position="205"/>
        <end position="222"/>
    </location>
</feature>
<feature type="compositionally biased region" description="Low complexity" evidence="5">
    <location>
        <begin position="152"/>
        <end position="204"/>
    </location>
</feature>
<evidence type="ECO:0000256" key="1">
    <source>
        <dbReference type="ARBA" id="ARBA00004167"/>
    </source>
</evidence>
<feature type="region of interest" description="Disordered" evidence="5">
    <location>
        <begin position="240"/>
        <end position="271"/>
    </location>
</feature>
<evidence type="ECO:0000313" key="8">
    <source>
        <dbReference type="Proteomes" id="UP000054481"/>
    </source>
</evidence>
<reference evidence="7 8" key="1">
    <citation type="journal article" date="2014" name="Genome Biol. Evol.">
        <title>Comparative genomics and transcriptomics analyses reveal divergent lifestyle features of nematode endoparasitic fungus Hirsutella minnesotensis.</title>
        <authorList>
            <person name="Lai Y."/>
            <person name="Liu K."/>
            <person name="Zhang X."/>
            <person name="Zhang X."/>
            <person name="Li K."/>
            <person name="Wang N."/>
            <person name="Shu C."/>
            <person name="Wu Y."/>
            <person name="Wang C."/>
            <person name="Bushley K.E."/>
            <person name="Xiang M."/>
            <person name="Liu X."/>
        </authorList>
    </citation>
    <scope>NUCLEOTIDE SEQUENCE [LARGE SCALE GENOMIC DNA]</scope>
    <source>
        <strain evidence="7 8">3608</strain>
    </source>
</reference>
<feature type="compositionally biased region" description="Low complexity" evidence="5">
    <location>
        <begin position="352"/>
        <end position="367"/>
    </location>
</feature>
<dbReference type="EMBL" id="KQ030508">
    <property type="protein sequence ID" value="KJZ77103.1"/>
    <property type="molecule type" value="Genomic_DNA"/>
</dbReference>
<feature type="region of interest" description="Disordered" evidence="5">
    <location>
        <begin position="483"/>
        <end position="506"/>
    </location>
</feature>
<keyword evidence="2 6" id="KW-0812">Transmembrane</keyword>
<feature type="compositionally biased region" description="Low complexity" evidence="5">
    <location>
        <begin position="240"/>
        <end position="263"/>
    </location>
</feature>
<accession>A0A0F7ZVS1</accession>
<feature type="region of interest" description="Disordered" evidence="5">
    <location>
        <begin position="309"/>
        <end position="337"/>
    </location>
</feature>
<name>A0A0F7ZVS1_9HYPO</name>
<dbReference type="Proteomes" id="UP000054481">
    <property type="component" value="Unassembled WGS sequence"/>
</dbReference>
<evidence type="ECO:0000313" key="7">
    <source>
        <dbReference type="EMBL" id="KJZ77103.1"/>
    </source>
</evidence>
<dbReference type="GO" id="GO:0071944">
    <property type="term" value="C:cell periphery"/>
    <property type="evidence" value="ECO:0007669"/>
    <property type="project" value="UniProtKB-ARBA"/>
</dbReference>
<protein>
    <submittedName>
        <fullName evidence="7">Uncharacterized protein</fullName>
    </submittedName>
</protein>
<feature type="compositionally biased region" description="Low complexity" evidence="5">
    <location>
        <begin position="98"/>
        <end position="130"/>
    </location>
</feature>
<dbReference type="OrthoDB" id="5411678at2759"/>
<keyword evidence="8" id="KW-1185">Reference proteome</keyword>
<organism evidence="7 8">
    <name type="scientific">Hirsutella minnesotensis 3608</name>
    <dbReference type="NCBI Taxonomy" id="1043627"/>
    <lineage>
        <taxon>Eukaryota</taxon>
        <taxon>Fungi</taxon>
        <taxon>Dikarya</taxon>
        <taxon>Ascomycota</taxon>
        <taxon>Pezizomycotina</taxon>
        <taxon>Sordariomycetes</taxon>
        <taxon>Hypocreomycetidae</taxon>
        <taxon>Hypocreales</taxon>
        <taxon>Ophiocordycipitaceae</taxon>
        <taxon>Hirsutella</taxon>
    </lineage>
</organism>
<feature type="region of interest" description="Disordered" evidence="5">
    <location>
        <begin position="352"/>
        <end position="471"/>
    </location>
</feature>
<evidence type="ECO:0000256" key="5">
    <source>
        <dbReference type="SAM" id="MobiDB-lite"/>
    </source>
</evidence>
<feature type="compositionally biased region" description="Polar residues" evidence="5">
    <location>
        <begin position="451"/>
        <end position="461"/>
    </location>
</feature>
<feature type="compositionally biased region" description="Basic residues" evidence="5">
    <location>
        <begin position="36"/>
        <end position="46"/>
    </location>
</feature>
<evidence type="ECO:0000256" key="6">
    <source>
        <dbReference type="SAM" id="Phobius"/>
    </source>
</evidence>
<feature type="compositionally biased region" description="Polar residues" evidence="5">
    <location>
        <begin position="494"/>
        <end position="506"/>
    </location>
</feature>
<evidence type="ECO:0000256" key="3">
    <source>
        <dbReference type="ARBA" id="ARBA00022989"/>
    </source>
</evidence>
<dbReference type="InterPro" id="IPR051694">
    <property type="entry name" value="Immunoregulatory_rcpt-like"/>
</dbReference>
<gene>
    <name evidence="7" type="ORF">HIM_03424</name>
</gene>
<feature type="region of interest" description="Disordered" evidence="5">
    <location>
        <begin position="1"/>
        <end position="222"/>
    </location>
</feature>
<sequence>MASPCPGLNAPPGPGRWRTLRPPNLRCQSTPAVARTRPRVRPHRYQPSRFYRNSRADMTARPATDFTTLQRVRHRLTAPSKMSNPTSKVPTSEAGSGSTSVPSSAVQQPSSAGSVPAASSVATPSAAQPSNSTPQQQQHSSVPTPQPPASSVPPAAASSATPSQQQPPAHVTPTQPQNATPTTTPTTATTPSVAVPPVVVTPSSDSPRQQPPNSLSTVVTVRPSRTATSIEVVTATTVQTPGVSAPSVAPSSTSTPTPIDPSAGGSSGLSQPSKVAIGVVVPIAAIALLAVMGLFWWRKRRARQEAEEERRKEVEDYSYNPNADPTMPSVGHSASNSYEMKEDGAAGYRGWGSTTAAGSTGRKTSTTLSGGGMGAYSDLASPTRGTNPSEARSVEPLLDASSSPDGEILGAMGPSAAYNRGADVRRGPSNASSSYSVAARSENSDGGLYGNGSNYYEQYGQNPYGEQRPHDLPTQAVIRDNPARRNTRIENSAHYPQQSAGIAQNF</sequence>
<proteinExistence type="predicted"/>
<keyword evidence="3 6" id="KW-1133">Transmembrane helix</keyword>
<feature type="transmembrane region" description="Helical" evidence="6">
    <location>
        <begin position="275"/>
        <end position="297"/>
    </location>
</feature>
<evidence type="ECO:0000256" key="4">
    <source>
        <dbReference type="ARBA" id="ARBA00023136"/>
    </source>
</evidence>
<dbReference type="AlphaFoldDB" id="A0A0F7ZVS1"/>
<dbReference type="PANTHER" id="PTHR15549">
    <property type="entry name" value="PAIRED IMMUNOGLOBULIN-LIKE TYPE 2 RECEPTOR"/>
    <property type="match status" value="1"/>
</dbReference>
<evidence type="ECO:0000256" key="2">
    <source>
        <dbReference type="ARBA" id="ARBA00022692"/>
    </source>
</evidence>
<dbReference type="GO" id="GO:0016020">
    <property type="term" value="C:membrane"/>
    <property type="evidence" value="ECO:0007669"/>
    <property type="project" value="UniProtKB-SubCell"/>
</dbReference>
<feature type="compositionally biased region" description="Polar residues" evidence="5">
    <location>
        <begin position="80"/>
        <end position="97"/>
    </location>
</feature>
<comment type="subcellular location">
    <subcellularLocation>
        <location evidence="1">Membrane</location>
        <topology evidence="1">Single-pass membrane protein</topology>
    </subcellularLocation>
</comment>